<organism evidence="1 2">
    <name type="scientific">Frankia umida</name>
    <dbReference type="NCBI Taxonomy" id="573489"/>
    <lineage>
        <taxon>Bacteria</taxon>
        <taxon>Bacillati</taxon>
        <taxon>Actinomycetota</taxon>
        <taxon>Actinomycetes</taxon>
        <taxon>Frankiales</taxon>
        <taxon>Frankiaceae</taxon>
        <taxon>Frankia</taxon>
    </lineage>
</organism>
<proteinExistence type="predicted"/>
<dbReference type="Proteomes" id="UP001201873">
    <property type="component" value="Unassembled WGS sequence"/>
</dbReference>
<sequence>MTTFDAMLRESQTYYAFAPQRCVPAVLLERLGPDIERELRLLVTEFVRKIGAIPHG</sequence>
<gene>
    <name evidence="1" type="ORF">MXD59_23490</name>
</gene>
<protein>
    <submittedName>
        <fullName evidence="1">Uncharacterized protein</fullName>
    </submittedName>
</protein>
<evidence type="ECO:0000313" key="1">
    <source>
        <dbReference type="EMBL" id="MCK9878690.1"/>
    </source>
</evidence>
<dbReference type="RefSeq" id="WP_248826775.1">
    <property type="nucleotide sequence ID" value="NZ_JALKFT010000041.1"/>
</dbReference>
<accession>A0ABT0K4J2</accession>
<evidence type="ECO:0000313" key="2">
    <source>
        <dbReference type="Proteomes" id="UP001201873"/>
    </source>
</evidence>
<reference evidence="1 2" key="1">
    <citation type="submission" date="2022-04" db="EMBL/GenBank/DDBJ databases">
        <title>Genome diversity in the genus Frankia.</title>
        <authorList>
            <person name="Carlos-Shanley C."/>
            <person name="Hahn D."/>
        </authorList>
    </citation>
    <scope>NUCLEOTIDE SEQUENCE [LARGE SCALE GENOMIC DNA]</scope>
    <source>
        <strain evidence="1 2">Ag45/Mut15</strain>
    </source>
</reference>
<keyword evidence="2" id="KW-1185">Reference proteome</keyword>
<dbReference type="EMBL" id="JALKFT010000041">
    <property type="protein sequence ID" value="MCK9878690.1"/>
    <property type="molecule type" value="Genomic_DNA"/>
</dbReference>
<comment type="caution">
    <text evidence="1">The sequence shown here is derived from an EMBL/GenBank/DDBJ whole genome shotgun (WGS) entry which is preliminary data.</text>
</comment>
<name>A0ABT0K4J2_9ACTN</name>